<evidence type="ECO:0000259" key="1">
    <source>
        <dbReference type="PROSITE" id="PS50112"/>
    </source>
</evidence>
<evidence type="ECO:0000259" key="2">
    <source>
        <dbReference type="PROSITE" id="PS50113"/>
    </source>
</evidence>
<dbReference type="CDD" id="cd01949">
    <property type="entry name" value="GGDEF"/>
    <property type="match status" value="1"/>
</dbReference>
<dbReference type="InterPro" id="IPR001633">
    <property type="entry name" value="EAL_dom"/>
</dbReference>
<dbReference type="InterPro" id="IPR000160">
    <property type="entry name" value="GGDEF_dom"/>
</dbReference>
<dbReference type="InterPro" id="IPR029787">
    <property type="entry name" value="Nucleotide_cyclase"/>
</dbReference>
<gene>
    <name evidence="5" type="ORF">CE457_03840</name>
</gene>
<dbReference type="PANTHER" id="PTHR44757">
    <property type="entry name" value="DIGUANYLATE CYCLASE DGCP"/>
    <property type="match status" value="1"/>
</dbReference>
<dbReference type="InterPro" id="IPR000014">
    <property type="entry name" value="PAS"/>
</dbReference>
<dbReference type="SUPFAM" id="SSF55785">
    <property type="entry name" value="PYP-like sensor domain (PAS domain)"/>
    <property type="match status" value="1"/>
</dbReference>
<accession>A0ABX4GF84</accession>
<dbReference type="EMBL" id="NPEY01000002">
    <property type="protein sequence ID" value="OZT75536.1"/>
    <property type="molecule type" value="Genomic_DNA"/>
</dbReference>
<dbReference type="Pfam" id="PF01590">
    <property type="entry name" value="GAF"/>
    <property type="match status" value="1"/>
</dbReference>
<dbReference type="SUPFAM" id="SSF141868">
    <property type="entry name" value="EAL domain-like"/>
    <property type="match status" value="1"/>
</dbReference>
<dbReference type="SMART" id="SM00052">
    <property type="entry name" value="EAL"/>
    <property type="match status" value="1"/>
</dbReference>
<comment type="caution">
    <text evidence="5">The sequence shown here is derived from an EMBL/GenBank/DDBJ whole genome shotgun (WGS) entry which is preliminary data.</text>
</comment>
<dbReference type="SMART" id="SM00091">
    <property type="entry name" value="PAS"/>
    <property type="match status" value="1"/>
</dbReference>
<dbReference type="InterPro" id="IPR043128">
    <property type="entry name" value="Rev_trsase/Diguanyl_cyclase"/>
</dbReference>
<feature type="domain" description="PAC" evidence="2">
    <location>
        <begin position="268"/>
        <end position="324"/>
    </location>
</feature>
<dbReference type="NCBIfam" id="TIGR00254">
    <property type="entry name" value="GGDEF"/>
    <property type="match status" value="1"/>
</dbReference>
<dbReference type="PANTHER" id="PTHR44757:SF2">
    <property type="entry name" value="BIOFILM ARCHITECTURE MAINTENANCE PROTEIN MBAA"/>
    <property type="match status" value="1"/>
</dbReference>
<name>A0ABX4GF84_9GAMM</name>
<dbReference type="Gene3D" id="3.30.70.270">
    <property type="match status" value="1"/>
</dbReference>
<dbReference type="SMART" id="SM00086">
    <property type="entry name" value="PAC"/>
    <property type="match status" value="1"/>
</dbReference>
<dbReference type="InterPro" id="IPR052155">
    <property type="entry name" value="Biofilm_reg_signaling"/>
</dbReference>
<evidence type="ECO:0000313" key="6">
    <source>
        <dbReference type="Proteomes" id="UP000216538"/>
    </source>
</evidence>
<dbReference type="Gene3D" id="3.20.20.450">
    <property type="entry name" value="EAL domain"/>
    <property type="match status" value="1"/>
</dbReference>
<dbReference type="Pfam" id="PF00990">
    <property type="entry name" value="GGDEF"/>
    <property type="match status" value="1"/>
</dbReference>
<evidence type="ECO:0000259" key="3">
    <source>
        <dbReference type="PROSITE" id="PS50883"/>
    </source>
</evidence>
<feature type="domain" description="GGDEF" evidence="4">
    <location>
        <begin position="517"/>
        <end position="649"/>
    </location>
</feature>
<dbReference type="PROSITE" id="PS50113">
    <property type="entry name" value="PAC"/>
    <property type="match status" value="1"/>
</dbReference>
<dbReference type="PROSITE" id="PS50112">
    <property type="entry name" value="PAS"/>
    <property type="match status" value="1"/>
</dbReference>
<dbReference type="SUPFAM" id="SSF55781">
    <property type="entry name" value="GAF domain-like"/>
    <property type="match status" value="2"/>
</dbReference>
<dbReference type="InterPro" id="IPR000700">
    <property type="entry name" value="PAS-assoc_C"/>
</dbReference>
<dbReference type="SMART" id="SM00065">
    <property type="entry name" value="GAF"/>
    <property type="match status" value="1"/>
</dbReference>
<protein>
    <submittedName>
        <fullName evidence="5">Diguanylate cyclase</fullName>
    </submittedName>
</protein>
<feature type="domain" description="PAS" evidence="1">
    <location>
        <begin position="194"/>
        <end position="269"/>
    </location>
</feature>
<evidence type="ECO:0000313" key="5">
    <source>
        <dbReference type="EMBL" id="OZT75536.1"/>
    </source>
</evidence>
<dbReference type="InterPro" id="IPR035919">
    <property type="entry name" value="EAL_sf"/>
</dbReference>
<dbReference type="Proteomes" id="UP000216538">
    <property type="component" value="Unassembled WGS sequence"/>
</dbReference>
<dbReference type="Pfam" id="PF00563">
    <property type="entry name" value="EAL"/>
    <property type="match status" value="1"/>
</dbReference>
<dbReference type="Gene3D" id="3.30.450.20">
    <property type="entry name" value="PAS domain"/>
    <property type="match status" value="1"/>
</dbReference>
<dbReference type="PROSITE" id="PS50887">
    <property type="entry name" value="GGDEF"/>
    <property type="match status" value="1"/>
</dbReference>
<dbReference type="InterPro" id="IPR001610">
    <property type="entry name" value="PAC"/>
</dbReference>
<dbReference type="Pfam" id="PF08447">
    <property type="entry name" value="PAS_3"/>
    <property type="match status" value="1"/>
</dbReference>
<dbReference type="NCBIfam" id="TIGR00229">
    <property type="entry name" value="sensory_box"/>
    <property type="match status" value="1"/>
</dbReference>
<keyword evidence="6" id="KW-1185">Reference proteome</keyword>
<dbReference type="CDD" id="cd00130">
    <property type="entry name" value="PAS"/>
    <property type="match status" value="1"/>
</dbReference>
<dbReference type="SUPFAM" id="SSF55073">
    <property type="entry name" value="Nucleotide cyclase"/>
    <property type="match status" value="1"/>
</dbReference>
<dbReference type="SMART" id="SM00267">
    <property type="entry name" value="GGDEF"/>
    <property type="match status" value="1"/>
</dbReference>
<dbReference type="CDD" id="cd01948">
    <property type="entry name" value="EAL"/>
    <property type="match status" value="1"/>
</dbReference>
<organism evidence="5 6">
    <name type="scientific">Vreelandella boliviensis LC1</name>
    <dbReference type="NCBI Taxonomy" id="1072583"/>
    <lineage>
        <taxon>Bacteria</taxon>
        <taxon>Pseudomonadati</taxon>
        <taxon>Pseudomonadota</taxon>
        <taxon>Gammaproteobacteria</taxon>
        <taxon>Oceanospirillales</taxon>
        <taxon>Halomonadaceae</taxon>
        <taxon>Vreelandella</taxon>
    </lineage>
</organism>
<dbReference type="InterPro" id="IPR029016">
    <property type="entry name" value="GAF-like_dom_sf"/>
</dbReference>
<dbReference type="PROSITE" id="PS50883">
    <property type="entry name" value="EAL"/>
    <property type="match status" value="1"/>
</dbReference>
<proteinExistence type="predicted"/>
<dbReference type="InterPro" id="IPR035965">
    <property type="entry name" value="PAS-like_dom_sf"/>
</dbReference>
<dbReference type="InterPro" id="IPR013655">
    <property type="entry name" value="PAS_fold_3"/>
</dbReference>
<reference evidence="5 6" key="1">
    <citation type="submission" date="2017-07" db="EMBL/GenBank/DDBJ databases">
        <title>Shotgun whole genome sequences of three halophilic bacterial isolates.</title>
        <authorList>
            <person name="Pozzo T."/>
            <person name="Higdon S.M."/>
            <person name="Quillaguaman J."/>
        </authorList>
    </citation>
    <scope>NUCLEOTIDE SEQUENCE [LARGE SCALE GENOMIC DNA]</scope>
    <source>
        <strain evidence="5 6">LC1</strain>
    </source>
</reference>
<evidence type="ECO:0000259" key="4">
    <source>
        <dbReference type="PROSITE" id="PS50887"/>
    </source>
</evidence>
<feature type="domain" description="EAL" evidence="3">
    <location>
        <begin position="657"/>
        <end position="910"/>
    </location>
</feature>
<dbReference type="InterPro" id="IPR003018">
    <property type="entry name" value="GAF"/>
</dbReference>
<dbReference type="Gene3D" id="3.30.450.40">
    <property type="match status" value="1"/>
</dbReference>
<sequence length="910" mass="101259">MRLVAAAPTAPELKKVSATMHMKNDAADIFRQLAEGVGHSGSPRFYETMVERLAAILGVDHVLVADVTQLHQAETLAVWSDGNLLGNITYPLAGTPCETAFGRECCLYARDVQSRFPDDKLLYELGAESYLGRALYAADGALIGLLAVLKNSPMQMGELANEILQVAAAQAGAELGRQKAEQALRESEAVVRESERRLNTLLDHLPGMAYRCLNDRDWTMQLVSQGVETLTGYRPDELQDNRLTSFAALIHPNYQDKIFHEVQSAIANKRPYRVIYPLHHRDGGYRWMWEQGQAVLDEAGEIVCLEGFISDVTDQQESQRVQNAVVQVASTVTTQVGDGYFQQLIATLVKVLEADAGFIALLHTSPQGDENVYGQATTVSMVVEGAQREQYSFALRGSPSEQVVLEREAVMHNGPPLLLPGTLLPTRAWIGRRLDNANGDAIGVMMVFYRQPLTTNAFATSVLQILSTGAAAELERRRDHRHMHQLAYTDSTTGLPNRIRFMELLAQMWKEAHQGERGLSLLLLDIRRFKEVNDLHGHQVGDQLLVTVAERLAQISRSYGSLARLSGDEFALLVADATPSDIGNLVEQLRLVVKPPLHLERRVFHLDVSIGFAHYPQDVTEASELFNAASIALHHAKRREKSICPYTQTMRHALQRRQRMTERLSTAITEHQLELYFQPQVNLTSGRLTGAEALCRWYDAEWGWVSPCEFIPLAEERGLIRALGDWVLEKSAKQLITWRNQPGGGLPGRLSINISAQQFADPELSSHIAQLTSGVPPSAIALELTESDFMRDPDQAVNITHTMRQAGYSLSIDDFGTGYSSLSYLRRFAADALKIDISFVREMLENKNDRTIVQTIIAMAQALEMKTVAEGVETQEQARLLAEMGCNEAQGYWFGRPLPADEFAARWLAP</sequence>